<keyword evidence="4" id="KW-0812">Transmembrane</keyword>
<dbReference type="RefSeq" id="WP_212611604.1">
    <property type="nucleotide sequence ID" value="NZ_FOZZ01000001.1"/>
</dbReference>
<dbReference type="InterPro" id="IPR037066">
    <property type="entry name" value="Plug_dom_sf"/>
</dbReference>
<evidence type="ECO:0000256" key="1">
    <source>
        <dbReference type="ARBA" id="ARBA00022448"/>
    </source>
</evidence>
<protein>
    <submittedName>
        <fullName evidence="6">TonB-linked outer membrane protein, SusC/RagA family</fullName>
    </submittedName>
</protein>
<keyword evidence="3 4" id="KW-0998">Cell outer membrane</keyword>
<keyword evidence="1 4" id="KW-0813">Transport</keyword>
<accession>A0A1I6PF75</accession>
<gene>
    <name evidence="6" type="ORF">SAMN05660206_101428</name>
</gene>
<name>A0A1I6PF75_9SPHI</name>
<dbReference type="NCBIfam" id="TIGR04056">
    <property type="entry name" value="OMP_RagA_SusC"/>
    <property type="match status" value="1"/>
</dbReference>
<reference evidence="6 7" key="1">
    <citation type="submission" date="2016-10" db="EMBL/GenBank/DDBJ databases">
        <authorList>
            <person name="de Groot N.N."/>
        </authorList>
    </citation>
    <scope>NUCLEOTIDE SEQUENCE [LARGE SCALE GENOMIC DNA]</scope>
    <source>
        <strain evidence="6 7">DSM 22789</strain>
    </source>
</reference>
<comment type="similarity">
    <text evidence="4">Belongs to the TonB-dependent receptor family.</text>
</comment>
<dbReference type="InterPro" id="IPR023996">
    <property type="entry name" value="TonB-dep_OMP_SusC/RagA"/>
</dbReference>
<keyword evidence="2 4" id="KW-0472">Membrane</keyword>
<dbReference type="PROSITE" id="PS52016">
    <property type="entry name" value="TONB_DEPENDENT_REC_3"/>
    <property type="match status" value="1"/>
</dbReference>
<dbReference type="GO" id="GO:0009279">
    <property type="term" value="C:cell outer membrane"/>
    <property type="evidence" value="ECO:0007669"/>
    <property type="project" value="UniProtKB-SubCell"/>
</dbReference>
<dbReference type="Proteomes" id="UP000198785">
    <property type="component" value="Unassembled WGS sequence"/>
</dbReference>
<dbReference type="InterPro" id="IPR012910">
    <property type="entry name" value="Plug_dom"/>
</dbReference>
<organism evidence="6 7">
    <name type="scientific">Sphingobacterium wenxiniae</name>
    <dbReference type="NCBI Taxonomy" id="683125"/>
    <lineage>
        <taxon>Bacteria</taxon>
        <taxon>Pseudomonadati</taxon>
        <taxon>Bacteroidota</taxon>
        <taxon>Sphingobacteriia</taxon>
        <taxon>Sphingobacteriales</taxon>
        <taxon>Sphingobacteriaceae</taxon>
        <taxon>Sphingobacterium</taxon>
    </lineage>
</organism>
<dbReference type="NCBIfam" id="TIGR04057">
    <property type="entry name" value="SusC_RagA_signa"/>
    <property type="match status" value="1"/>
</dbReference>
<dbReference type="STRING" id="683125.SAMN05660206_101428"/>
<dbReference type="InterPro" id="IPR023997">
    <property type="entry name" value="TonB-dep_OMP_SusC/RagA_CS"/>
</dbReference>
<keyword evidence="4" id="KW-1134">Transmembrane beta strand</keyword>
<evidence type="ECO:0000256" key="2">
    <source>
        <dbReference type="ARBA" id="ARBA00023136"/>
    </source>
</evidence>
<evidence type="ECO:0000256" key="4">
    <source>
        <dbReference type="PROSITE-ProRule" id="PRU01360"/>
    </source>
</evidence>
<dbReference type="Pfam" id="PF13715">
    <property type="entry name" value="CarbopepD_reg_2"/>
    <property type="match status" value="1"/>
</dbReference>
<dbReference type="Pfam" id="PF07715">
    <property type="entry name" value="Plug"/>
    <property type="match status" value="1"/>
</dbReference>
<feature type="domain" description="Secretin/TonB short N-terminal" evidence="5">
    <location>
        <begin position="73"/>
        <end position="124"/>
    </location>
</feature>
<dbReference type="Gene3D" id="3.55.50.30">
    <property type="match status" value="1"/>
</dbReference>
<dbReference type="AlphaFoldDB" id="A0A1I6PF75"/>
<evidence type="ECO:0000313" key="6">
    <source>
        <dbReference type="EMBL" id="SFS38748.1"/>
    </source>
</evidence>
<dbReference type="Pfam" id="PF07660">
    <property type="entry name" value="STN"/>
    <property type="match status" value="1"/>
</dbReference>
<dbReference type="Gene3D" id="2.60.40.1120">
    <property type="entry name" value="Carboxypeptidase-like, regulatory domain"/>
    <property type="match status" value="1"/>
</dbReference>
<sequence length="1191" mass="133424">MQSNKKNLVGYPFVKKENTTQIPISMKLSLAIPLLLAATLQVNAFTFGQRITLEKKNSKLSTVLKDIQRQSGYNIFYSESLVENEGRVNVNLKNVPLEVALKDLLSASQLDYKIVDKNIVLSPAKLTNTASAVEHERTELVQQRTLSGIVTDSNGQPLSNVTVNEKGTNNRTATQADGRFEIVSRSSNVVLVFSIVGYNSQEVSVGNNSNIQVRMEEAVQSVDEVVVVGYGQQKKVNLTGAVDQVGGEVFENRPITNVAQGLVGAVPNLNIQMLDGKPTQSPAFNVRGTTSIGQGGNALVLIDGVEGDPRMLNPNDIENISVLKDAASASIYGARAAFGVVLITTKSAKEGRTSITYNANMSIKSPTTMPDNITESYPWAQGFNDAWSRWNDSGTTPTAINKTLPFSPAYLAEIKRRWEDPSLPRVEVNPTTGEYMYFYSTDWYRELHKNNFMAQDHNVSVSGGTDKVVYYLSGRYNGQDGLFRYNSDNYSMYNLRAKGAINLTSWLQVDNNTEYSNMKYFQPVNVGEGSGIWRNIADEGHPLAPLLNPDGTLSFSAAYTVGDQYIGRNGIDSEHRFLKNRTGAVASFLEKKLNIRGDFTFQTTDIGSQQNRVQVPYSRYENVIGYTGTNTNDLQERRQTTQYMATNIYADYATSIEDKHNFSFLLGYNYEQSRYSNLTARRNGIVYPDAQDINLALGQSIVTTGGLKKWAIAGGFFRVNYNFMERYLLEVNGRYDGSSKFPIDQQWAFFPSASAGWRLSEEAFWKVDPRYISNVKLRASYGMLGNGNIDPYTFMENFSVSQSGRIIAGTRPQKTGQPNVVPAGLTWEKSATSNIGLEFGLMNNRLQFVGDYYRRSTMDMFTVGPTLPAIFGTDVPKGNYADLETKGWEVNVTWKDNFQMSNKPFNYDIRFVLSDYTAEITKYNNADKLLTDYYVGQRIGEIWGYQVEGLFRSEDEILNSASQTNIPNTNTRRNYPGDIKFKDLDGDGVIYQGLNQADNSGDKRIIGNSTSRYSFGVNLGGDWNGIFVSAFFQGVLKQDWYPSPESRFWGQYNRPYNAYPSWHENNMYREELGNFDAYLPRLVGYIAQGTGRALNMPNDRYLQNASYIRLRNLQVGYTLPQNLSAKIHASNVKVYMSAENIWTWSPMYKWTKDTDVTNIYGSDRDLSNGGSGDGYNYPMLKAVSFGLMVGF</sequence>
<dbReference type="SMART" id="SM00965">
    <property type="entry name" value="STN"/>
    <property type="match status" value="1"/>
</dbReference>
<dbReference type="SUPFAM" id="SSF56935">
    <property type="entry name" value="Porins"/>
    <property type="match status" value="1"/>
</dbReference>
<proteinExistence type="inferred from homology"/>
<evidence type="ECO:0000256" key="3">
    <source>
        <dbReference type="ARBA" id="ARBA00023237"/>
    </source>
</evidence>
<dbReference type="EMBL" id="FOZZ01000001">
    <property type="protein sequence ID" value="SFS38748.1"/>
    <property type="molecule type" value="Genomic_DNA"/>
</dbReference>
<dbReference type="SUPFAM" id="SSF49464">
    <property type="entry name" value="Carboxypeptidase regulatory domain-like"/>
    <property type="match status" value="1"/>
</dbReference>
<comment type="subcellular location">
    <subcellularLocation>
        <location evidence="4">Cell outer membrane</location>
        <topology evidence="4">Multi-pass membrane protein</topology>
    </subcellularLocation>
</comment>
<dbReference type="InterPro" id="IPR039426">
    <property type="entry name" value="TonB-dep_rcpt-like"/>
</dbReference>
<dbReference type="InterPro" id="IPR008969">
    <property type="entry name" value="CarboxyPept-like_regulatory"/>
</dbReference>
<keyword evidence="7" id="KW-1185">Reference proteome</keyword>
<dbReference type="Gene3D" id="2.170.130.10">
    <property type="entry name" value="TonB-dependent receptor, plug domain"/>
    <property type="match status" value="1"/>
</dbReference>
<evidence type="ECO:0000259" key="5">
    <source>
        <dbReference type="SMART" id="SM00965"/>
    </source>
</evidence>
<evidence type="ECO:0000313" key="7">
    <source>
        <dbReference type="Proteomes" id="UP000198785"/>
    </source>
</evidence>
<dbReference type="InterPro" id="IPR011662">
    <property type="entry name" value="Secretin/TonB_short_N"/>
</dbReference>